<dbReference type="PROSITE" id="PS51746">
    <property type="entry name" value="PPM_2"/>
    <property type="match status" value="1"/>
</dbReference>
<dbReference type="AlphaFoldDB" id="A0A6I6DF48"/>
<protein>
    <submittedName>
        <fullName evidence="2">Protein serine/threonine phosphatase PrpC, regulation of stationary phase</fullName>
    </submittedName>
</protein>
<dbReference type="CDD" id="cd00143">
    <property type="entry name" value="PP2Cc"/>
    <property type="match status" value="1"/>
</dbReference>
<dbReference type="OrthoDB" id="9801841at2"/>
<dbReference type="RefSeq" id="WP_156203491.1">
    <property type="nucleotide sequence ID" value="NZ_CP046457.1"/>
</dbReference>
<keyword evidence="3" id="KW-1185">Reference proteome</keyword>
<dbReference type="SMART" id="SM00332">
    <property type="entry name" value="PP2Cc"/>
    <property type="match status" value="1"/>
</dbReference>
<dbReference type="InterPro" id="IPR036457">
    <property type="entry name" value="PPM-type-like_dom_sf"/>
</dbReference>
<dbReference type="Proteomes" id="UP000426444">
    <property type="component" value="Chromosome"/>
</dbReference>
<gene>
    <name evidence="2" type="ORF">SYNTR_1019</name>
</gene>
<dbReference type="SUPFAM" id="SSF81606">
    <property type="entry name" value="PP2C-like"/>
    <property type="match status" value="1"/>
</dbReference>
<dbReference type="EMBL" id="CP046457">
    <property type="protein sequence ID" value="QGT99612.1"/>
    <property type="molecule type" value="Genomic_DNA"/>
</dbReference>
<dbReference type="SMART" id="SM00331">
    <property type="entry name" value="PP2C_SIG"/>
    <property type="match status" value="1"/>
</dbReference>
<evidence type="ECO:0000259" key="1">
    <source>
        <dbReference type="PROSITE" id="PS51746"/>
    </source>
</evidence>
<dbReference type="Gene3D" id="3.60.40.10">
    <property type="entry name" value="PPM-type phosphatase domain"/>
    <property type="match status" value="1"/>
</dbReference>
<evidence type="ECO:0000313" key="3">
    <source>
        <dbReference type="Proteomes" id="UP000426444"/>
    </source>
</evidence>
<dbReference type="PANTHER" id="PTHR47992">
    <property type="entry name" value="PROTEIN PHOSPHATASE"/>
    <property type="match status" value="1"/>
</dbReference>
<dbReference type="KEGG" id="salq:SYNTR_1019"/>
<reference evidence="3" key="1">
    <citation type="journal article" date="2019" name="Microbiology">
        <title>Complete Genome Sequence of an Uncultured Bacterium of the Candidate Phylum Bipolaricaulota.</title>
        <authorList>
            <person name="Kadnikov V.V."/>
            <person name="Mardanov A.V."/>
            <person name="Beletsky A.V."/>
            <person name="Frank Y.A."/>
            <person name="Karnachuk O.V."/>
            <person name="Ravin N.V."/>
        </authorList>
    </citation>
    <scope>NUCLEOTIDE SEQUENCE [LARGE SCALE GENOMIC DNA]</scope>
</reference>
<name>A0A6I6DF48_9FIRM</name>
<dbReference type="InterPro" id="IPR015655">
    <property type="entry name" value="PP2C"/>
</dbReference>
<accession>A0A6I6DF48</accession>
<sequence>MDFIGMSDIGLMRKKNEDSYLINEDIGLFIVCDGMGGHKSGDIASDLAVKEINNYVIENNVLDEPSKILLESIQKANYLIWHESKTNPECYEMGTTVTAAIIHNNKLIAANVGDSCLYIIRNNNLIKVTKDHTLAEQMLSKGLLSADEINSNAYNHVLTRALGIDKQVVVDLFFEEIYSNDFIILCSDGLTDLIPDAEILEFIMDNYNNSLETIAKELIELAIYRGGSDNITIILIRI</sequence>
<dbReference type="InterPro" id="IPR001932">
    <property type="entry name" value="PPM-type_phosphatase-like_dom"/>
</dbReference>
<organism evidence="2 3">
    <name type="scientific">Candidatus Syntrophocurvum alkaliphilum</name>
    <dbReference type="NCBI Taxonomy" id="2293317"/>
    <lineage>
        <taxon>Bacteria</taxon>
        <taxon>Bacillati</taxon>
        <taxon>Bacillota</taxon>
        <taxon>Clostridia</taxon>
        <taxon>Eubacteriales</taxon>
        <taxon>Syntrophomonadaceae</taxon>
        <taxon>Candidatus Syntrophocurvum</taxon>
    </lineage>
</organism>
<evidence type="ECO:0000313" key="2">
    <source>
        <dbReference type="EMBL" id="QGT99612.1"/>
    </source>
</evidence>
<dbReference type="NCBIfam" id="NF033484">
    <property type="entry name" value="Stp1_PP2C_phos"/>
    <property type="match status" value="1"/>
</dbReference>
<proteinExistence type="predicted"/>
<dbReference type="Pfam" id="PF00481">
    <property type="entry name" value="PP2C"/>
    <property type="match status" value="2"/>
</dbReference>
<dbReference type="GO" id="GO:0004722">
    <property type="term" value="F:protein serine/threonine phosphatase activity"/>
    <property type="evidence" value="ECO:0007669"/>
    <property type="project" value="InterPro"/>
</dbReference>
<feature type="domain" description="PPM-type phosphatase" evidence="1">
    <location>
        <begin position="3"/>
        <end position="238"/>
    </location>
</feature>